<dbReference type="EMBL" id="UOGA01000098">
    <property type="protein sequence ID" value="VAX17543.1"/>
    <property type="molecule type" value="Genomic_DNA"/>
</dbReference>
<evidence type="ECO:0008006" key="2">
    <source>
        <dbReference type="Google" id="ProtNLM"/>
    </source>
</evidence>
<organism evidence="1">
    <name type="scientific">hydrothermal vent metagenome</name>
    <dbReference type="NCBI Taxonomy" id="652676"/>
    <lineage>
        <taxon>unclassified sequences</taxon>
        <taxon>metagenomes</taxon>
        <taxon>ecological metagenomes</taxon>
    </lineage>
</organism>
<proteinExistence type="predicted"/>
<gene>
    <name evidence="1" type="ORF">MNBD_NITROSPINAE04-521</name>
</gene>
<protein>
    <recommendedName>
        <fullName evidence="2">Tetratricopeptide repeat protein</fullName>
    </recommendedName>
</protein>
<dbReference type="Pfam" id="PF13432">
    <property type="entry name" value="TPR_16"/>
    <property type="match status" value="1"/>
</dbReference>
<dbReference type="SUPFAM" id="SSF48452">
    <property type="entry name" value="TPR-like"/>
    <property type="match status" value="2"/>
</dbReference>
<sequence>MVSRSAGILISLAVLLSILSAPPASSESYGMVEDGWEEHIRQSILKIADLEFEAGLTMLDEYIKVYPDNPGGYFYYAVGVQEKIQKLGDFSELKRFYKYASKCQRLANKRLAKNPKDSVARLFLGATDGYIGLLEARRRNILRASKNAIEAKSRLERVLSERPDMPDTYFGLGMIYYFSSRKAQEEGGIISWVIRRFITHGKDMRKEGIEMLNHAMESDAFSKDYAKSALMWIYLYEHDYEQAKTMAIEIVREFDRDTLARWVLGRVALVQGRCGEAKRWFEKIVELNITLGAPDTLYLEVPVAIIKADVCARTRDKQFKAAYALNEETLEWLNDDPKITLEYQDEKNLIKFWKDESEWTKKKLELLIKRSSR</sequence>
<dbReference type="InterPro" id="IPR011990">
    <property type="entry name" value="TPR-like_helical_dom_sf"/>
</dbReference>
<dbReference type="AlphaFoldDB" id="A0A3B1BZ05"/>
<evidence type="ECO:0000313" key="1">
    <source>
        <dbReference type="EMBL" id="VAX17543.1"/>
    </source>
</evidence>
<accession>A0A3B1BZ05</accession>
<reference evidence="1" key="1">
    <citation type="submission" date="2018-06" db="EMBL/GenBank/DDBJ databases">
        <authorList>
            <person name="Zhirakovskaya E."/>
        </authorList>
    </citation>
    <scope>NUCLEOTIDE SEQUENCE</scope>
</reference>
<name>A0A3B1BZ05_9ZZZZ</name>
<dbReference type="Gene3D" id="1.25.40.10">
    <property type="entry name" value="Tetratricopeptide repeat domain"/>
    <property type="match status" value="1"/>
</dbReference>